<dbReference type="Gene3D" id="2.10.90.10">
    <property type="entry name" value="Cystine-knot cytokines"/>
    <property type="match status" value="1"/>
</dbReference>
<feature type="signal peptide" evidence="5">
    <location>
        <begin position="1"/>
        <end position="24"/>
    </location>
</feature>
<accession>A0A336MQL5</accession>
<dbReference type="Pfam" id="PF16077">
    <property type="entry name" value="Spaetzle"/>
    <property type="match status" value="1"/>
</dbReference>
<evidence type="ECO:0000256" key="3">
    <source>
        <dbReference type="ARBA" id="ARBA00023180"/>
    </source>
</evidence>
<feature type="domain" description="Spaetzle" evidence="6">
    <location>
        <begin position="304"/>
        <end position="397"/>
    </location>
</feature>
<gene>
    <name evidence="7" type="primary">CSON002625</name>
</gene>
<evidence type="ECO:0000256" key="5">
    <source>
        <dbReference type="SAM" id="SignalP"/>
    </source>
</evidence>
<feature type="chain" id="PRO_5016328311" evidence="5">
    <location>
        <begin position="25"/>
        <end position="433"/>
    </location>
</feature>
<evidence type="ECO:0000313" key="7">
    <source>
        <dbReference type="EMBL" id="SSX30567.1"/>
    </source>
</evidence>
<dbReference type="SUPFAM" id="SSF57501">
    <property type="entry name" value="Cystine-knot cytokines"/>
    <property type="match status" value="1"/>
</dbReference>
<dbReference type="InterPro" id="IPR029034">
    <property type="entry name" value="Cystine-knot_cytokine"/>
</dbReference>
<sequence>MINNNKILAHLLLIMAFMMTNCHTKPNYSQTFIISSDVGQESEEISDELDQSASVINETDILNGTESVDDISDNAIPEFSPLNDINELILTTTHIFQKRRRNRPLLQVNMTKITPIYTIGVRRARNGTLQPTLHVANKLVISPPPQAAPPPILPMMHPNQVEISSKDKLYDEKVSVSKENVVIVTPKPMKVKEFETRSAKTAATRGFSFPSDTDRIIFPSDFETITNSNSFAETPTMGIRFSEGNRFVPRGCANGNSVCTNTEDYPVEHINKVVEQNRARLTDFFGDDIVPQVVQRVDYPDEEPLCHSKEIVLYPTMGQTKDNKWAYIINNGNFSQGVRVEQCIGENRPCAMTDSFPYGYITECKQKYIYRHLLALDENGQTVKNLFRLPACCKCVIRSRYGGNIYSRHGTISTDDTKSEKPDITSTSTSPST</sequence>
<name>A0A336MQL5_CULSO</name>
<evidence type="ECO:0000256" key="4">
    <source>
        <dbReference type="SAM" id="MobiDB-lite"/>
    </source>
</evidence>
<protein>
    <submittedName>
        <fullName evidence="7">CSON002625 protein</fullName>
    </submittedName>
</protein>
<organism evidence="7">
    <name type="scientific">Culicoides sonorensis</name>
    <name type="common">Biting midge</name>
    <dbReference type="NCBI Taxonomy" id="179676"/>
    <lineage>
        <taxon>Eukaryota</taxon>
        <taxon>Metazoa</taxon>
        <taxon>Ecdysozoa</taxon>
        <taxon>Arthropoda</taxon>
        <taxon>Hexapoda</taxon>
        <taxon>Insecta</taxon>
        <taxon>Pterygota</taxon>
        <taxon>Neoptera</taxon>
        <taxon>Endopterygota</taxon>
        <taxon>Diptera</taxon>
        <taxon>Nematocera</taxon>
        <taxon>Chironomoidea</taxon>
        <taxon>Ceratopogonidae</taxon>
        <taxon>Ceratopogoninae</taxon>
        <taxon>Culicoides</taxon>
        <taxon>Monoculicoides</taxon>
    </lineage>
</organism>
<dbReference type="GO" id="GO:0045087">
    <property type="term" value="P:innate immune response"/>
    <property type="evidence" value="ECO:0007669"/>
    <property type="project" value="TreeGrafter"/>
</dbReference>
<keyword evidence="3" id="KW-0325">Glycoprotein</keyword>
<keyword evidence="1 5" id="KW-0732">Signal</keyword>
<reference evidence="7" key="1">
    <citation type="submission" date="2018-07" db="EMBL/GenBank/DDBJ databases">
        <authorList>
            <person name="Quirk P.G."/>
            <person name="Krulwich T.A."/>
        </authorList>
    </citation>
    <scope>NUCLEOTIDE SEQUENCE</scope>
</reference>
<dbReference type="GO" id="GO:0008083">
    <property type="term" value="F:growth factor activity"/>
    <property type="evidence" value="ECO:0007669"/>
    <property type="project" value="TreeGrafter"/>
</dbReference>
<dbReference type="FunFam" id="2.10.90.10:FF:000056">
    <property type="entry name" value="Protein spaetzle"/>
    <property type="match status" value="1"/>
</dbReference>
<dbReference type="GO" id="GO:0021556">
    <property type="term" value="P:central nervous system formation"/>
    <property type="evidence" value="ECO:0007669"/>
    <property type="project" value="TreeGrafter"/>
</dbReference>
<feature type="region of interest" description="Disordered" evidence="4">
    <location>
        <begin position="411"/>
        <end position="433"/>
    </location>
</feature>
<evidence type="ECO:0000259" key="6">
    <source>
        <dbReference type="Pfam" id="PF16077"/>
    </source>
</evidence>
<dbReference type="EMBL" id="UFQT01001436">
    <property type="protein sequence ID" value="SSX30567.1"/>
    <property type="molecule type" value="Genomic_DNA"/>
</dbReference>
<dbReference type="InterPro" id="IPR052444">
    <property type="entry name" value="Spz/Toll_ligand-like"/>
</dbReference>
<evidence type="ECO:0000256" key="2">
    <source>
        <dbReference type="ARBA" id="ARBA00023157"/>
    </source>
</evidence>
<dbReference type="GO" id="GO:0005615">
    <property type="term" value="C:extracellular space"/>
    <property type="evidence" value="ECO:0007669"/>
    <property type="project" value="UniProtKB-ARBA"/>
</dbReference>
<dbReference type="PANTHER" id="PTHR23199:SF12">
    <property type="entry name" value="NEUROTROPHIN 1-RELATED"/>
    <property type="match status" value="1"/>
</dbReference>
<proteinExistence type="predicted"/>
<dbReference type="VEuPathDB" id="VectorBase:CSON002625"/>
<dbReference type="GO" id="GO:0005121">
    <property type="term" value="F:Toll binding"/>
    <property type="evidence" value="ECO:0007669"/>
    <property type="project" value="TreeGrafter"/>
</dbReference>
<evidence type="ECO:0000256" key="1">
    <source>
        <dbReference type="ARBA" id="ARBA00022729"/>
    </source>
</evidence>
<dbReference type="InterPro" id="IPR032104">
    <property type="entry name" value="Spaetzle"/>
</dbReference>
<keyword evidence="2" id="KW-1015">Disulfide bond</keyword>
<dbReference type="PANTHER" id="PTHR23199">
    <property type="entry name" value="NEUROTROPHIN 1-RELATED"/>
    <property type="match status" value="1"/>
</dbReference>
<dbReference type="AlphaFoldDB" id="A0A336MQL5"/>